<sequence>MSKKTNQPNMICPCCGGREFITTATVTQDWRVSFGGDFLEEVSSCNDVLCEPSTDNIWSCFRCGGEAVSLNDFDIDHDPNDLVFEVEGPDDFILNWKNIGKFFYLALYASYGEAEEGNLTVGYSVYDKDRKLLDGGDYEYPQEVDTDTVADRFDEVMDFIFWDGMMESEEAVKKLKIRVSDLERDDFDD</sequence>
<evidence type="ECO:0000313" key="2">
    <source>
        <dbReference type="Proteomes" id="UP000095762"/>
    </source>
</evidence>
<organism evidence="1 2">
    <name type="scientific">Blautia obeum</name>
    <dbReference type="NCBI Taxonomy" id="40520"/>
    <lineage>
        <taxon>Bacteria</taxon>
        <taxon>Bacillati</taxon>
        <taxon>Bacillota</taxon>
        <taxon>Clostridia</taxon>
        <taxon>Lachnospirales</taxon>
        <taxon>Lachnospiraceae</taxon>
        <taxon>Blautia</taxon>
    </lineage>
</organism>
<protein>
    <submittedName>
        <fullName evidence="1">Uncharacterized protein</fullName>
    </submittedName>
</protein>
<dbReference type="RefSeq" id="WP_055060467.1">
    <property type="nucleotide sequence ID" value="NZ_CZBP01000036.1"/>
</dbReference>
<dbReference type="EMBL" id="CZBP01000036">
    <property type="protein sequence ID" value="CUQ36370.1"/>
    <property type="molecule type" value="Genomic_DNA"/>
</dbReference>
<accession>A0A174VWH1</accession>
<proteinExistence type="predicted"/>
<dbReference type="AlphaFoldDB" id="A0A174VWH1"/>
<gene>
    <name evidence="1" type="ORF">ERS852569_03390</name>
</gene>
<dbReference type="Proteomes" id="UP000095762">
    <property type="component" value="Unassembled WGS sequence"/>
</dbReference>
<name>A0A174VWH1_9FIRM</name>
<evidence type="ECO:0000313" key="1">
    <source>
        <dbReference type="EMBL" id="CUQ36370.1"/>
    </source>
</evidence>
<reference evidence="1 2" key="1">
    <citation type="submission" date="2015-09" db="EMBL/GenBank/DDBJ databases">
        <authorList>
            <consortium name="Pathogen Informatics"/>
        </authorList>
    </citation>
    <scope>NUCLEOTIDE SEQUENCE [LARGE SCALE GENOMIC DNA]</scope>
    <source>
        <strain evidence="1 2">2789STDY5834957</strain>
    </source>
</reference>